<dbReference type="EMBL" id="AWFF01000060">
    <property type="protein sequence ID" value="KCZ53154.1"/>
    <property type="molecule type" value="Genomic_DNA"/>
</dbReference>
<proteinExistence type="predicted"/>
<evidence type="ECO:0000313" key="1">
    <source>
        <dbReference type="EMBL" id="KCZ53154.1"/>
    </source>
</evidence>
<protein>
    <submittedName>
        <fullName evidence="2">Uncharacterized protein</fullName>
    </submittedName>
</protein>
<evidence type="ECO:0000313" key="3">
    <source>
        <dbReference type="Proteomes" id="UP000027037"/>
    </source>
</evidence>
<name>A0A062U002_9PROT</name>
<dbReference type="OrthoDB" id="7620389at2"/>
<accession>A0A062U002</accession>
<dbReference type="AlphaFoldDB" id="A0A062U002"/>
<gene>
    <name evidence="2" type="ORF">HY29_16560</name>
    <name evidence="1" type="ORF">HY29_17685</name>
</gene>
<dbReference type="STRING" id="1280946.HY29_16560"/>
<sequence length="72" mass="8097">MDAIDQIRRRIIKVLEAAEDACGQAVEAQLPDLPDDQRLQKIQSLGSLLDKAKSHCDKAESAMREYIRSQSE</sequence>
<dbReference type="PATRIC" id="fig|1280946.3.peg.2473"/>
<evidence type="ECO:0000313" key="2">
    <source>
        <dbReference type="EMBL" id="KCZ53631.1"/>
    </source>
</evidence>
<dbReference type="EMBL" id="AWFF01000049">
    <property type="protein sequence ID" value="KCZ53631.1"/>
    <property type="molecule type" value="Genomic_DNA"/>
</dbReference>
<reference evidence="2 3" key="1">
    <citation type="journal article" date="2014" name="Antonie Van Leeuwenhoek">
        <title>Hyphomonas beringensis sp. nov. and Hyphomonas chukchiensis sp. nov., isolated from surface seawater of the Bering Sea and Chukchi Sea.</title>
        <authorList>
            <person name="Li C."/>
            <person name="Lai Q."/>
            <person name="Li G."/>
            <person name="Dong C."/>
            <person name="Wang J."/>
            <person name="Liao Y."/>
            <person name="Shao Z."/>
        </authorList>
    </citation>
    <scope>NUCLEOTIDE SEQUENCE [LARGE SCALE GENOMIC DNA]</scope>
    <source>
        <strain evidence="2 3">25B14_1</strain>
    </source>
</reference>
<dbReference type="Proteomes" id="UP000027037">
    <property type="component" value="Unassembled WGS sequence"/>
</dbReference>
<dbReference type="RefSeq" id="WP_034797390.1">
    <property type="nucleotide sequence ID" value="NZ_AWFF01000049.1"/>
</dbReference>
<comment type="caution">
    <text evidence="2">The sequence shown here is derived from an EMBL/GenBank/DDBJ whole genome shotgun (WGS) entry which is preliminary data.</text>
</comment>
<keyword evidence="3" id="KW-1185">Reference proteome</keyword>
<organism evidence="2 3">
    <name type="scientific">Hyphomonas beringensis</name>
    <dbReference type="NCBI Taxonomy" id="1280946"/>
    <lineage>
        <taxon>Bacteria</taxon>
        <taxon>Pseudomonadati</taxon>
        <taxon>Pseudomonadota</taxon>
        <taxon>Alphaproteobacteria</taxon>
        <taxon>Hyphomonadales</taxon>
        <taxon>Hyphomonadaceae</taxon>
        <taxon>Hyphomonas</taxon>
    </lineage>
</organism>